<dbReference type="InterPro" id="IPR019251">
    <property type="entry name" value="DUF2231_TM"/>
</dbReference>
<comment type="caution">
    <text evidence="3">The sequence shown here is derived from an EMBL/GenBank/DDBJ whole genome shotgun (WGS) entry which is preliminary data.</text>
</comment>
<sequence>MTDDTPPVSRARIAGHPIHPMLVPFPIVCFTGALLTDVAYAGTAEMMWANFSAWLLAVGLAMGVLAALAGLVDFVGNRQVRAQRPAWPHMLGNMVVLVLALFNNFVHSRDAWTSVVPAGLILSAATVTLMFVTGWLGASLVYRHRVGVAA</sequence>
<evidence type="ECO:0000259" key="2">
    <source>
        <dbReference type="Pfam" id="PF09990"/>
    </source>
</evidence>
<keyword evidence="1" id="KW-1133">Transmembrane helix</keyword>
<name>A0ABS1TX21_9PROT</name>
<keyword evidence="1" id="KW-0812">Transmembrane</keyword>
<accession>A0ABS1TX21</accession>
<dbReference type="EMBL" id="JAETWB010000001">
    <property type="protein sequence ID" value="MBL6076982.1"/>
    <property type="molecule type" value="Genomic_DNA"/>
</dbReference>
<feature type="transmembrane region" description="Helical" evidence="1">
    <location>
        <begin position="21"/>
        <end position="41"/>
    </location>
</feature>
<reference evidence="3 4" key="1">
    <citation type="submission" date="2021-01" db="EMBL/GenBank/DDBJ databases">
        <title>Belnapia mucosa sp. nov. and Belnapia arida sp. nov., isolated from the Tabernas Desert (Almeria, Spain).</title>
        <authorList>
            <person name="Molina-Menor E."/>
            <person name="Vidal-Verdu A."/>
            <person name="Calonge A."/>
            <person name="Satari L."/>
            <person name="Pereto J."/>
            <person name="Porcar M."/>
        </authorList>
    </citation>
    <scope>NUCLEOTIDE SEQUENCE [LARGE SCALE GENOMIC DNA]</scope>
    <source>
        <strain evidence="3 4">T18</strain>
    </source>
</reference>
<feature type="domain" description="DUF2231" evidence="2">
    <location>
        <begin position="15"/>
        <end position="149"/>
    </location>
</feature>
<dbReference type="Pfam" id="PF09990">
    <property type="entry name" value="DUF2231"/>
    <property type="match status" value="1"/>
</dbReference>
<keyword evidence="4" id="KW-1185">Reference proteome</keyword>
<dbReference type="Proteomes" id="UP000660885">
    <property type="component" value="Unassembled WGS sequence"/>
</dbReference>
<gene>
    <name evidence="3" type="ORF">JMJ56_03125</name>
</gene>
<protein>
    <submittedName>
        <fullName evidence="3">DUF2231 domain-containing protein</fullName>
    </submittedName>
</protein>
<feature type="transmembrane region" description="Helical" evidence="1">
    <location>
        <begin position="53"/>
        <end position="75"/>
    </location>
</feature>
<evidence type="ECO:0000313" key="3">
    <source>
        <dbReference type="EMBL" id="MBL6076982.1"/>
    </source>
</evidence>
<feature type="transmembrane region" description="Helical" evidence="1">
    <location>
        <begin position="87"/>
        <end position="106"/>
    </location>
</feature>
<dbReference type="InterPro" id="IPR016923">
    <property type="entry name" value="UCP029509"/>
</dbReference>
<evidence type="ECO:0000256" key="1">
    <source>
        <dbReference type="SAM" id="Phobius"/>
    </source>
</evidence>
<dbReference type="PIRSF" id="PIRSF029509">
    <property type="entry name" value="UCP029509"/>
    <property type="match status" value="1"/>
</dbReference>
<keyword evidence="1" id="KW-0472">Membrane</keyword>
<organism evidence="3 4">
    <name type="scientific">Belnapia arida</name>
    <dbReference type="NCBI Taxonomy" id="2804533"/>
    <lineage>
        <taxon>Bacteria</taxon>
        <taxon>Pseudomonadati</taxon>
        <taxon>Pseudomonadota</taxon>
        <taxon>Alphaproteobacteria</taxon>
        <taxon>Acetobacterales</taxon>
        <taxon>Roseomonadaceae</taxon>
        <taxon>Belnapia</taxon>
    </lineage>
</organism>
<feature type="transmembrane region" description="Helical" evidence="1">
    <location>
        <begin position="118"/>
        <end position="142"/>
    </location>
</feature>
<dbReference type="RefSeq" id="WP_202830128.1">
    <property type="nucleotide sequence ID" value="NZ_JAETWB010000001.1"/>
</dbReference>
<evidence type="ECO:0000313" key="4">
    <source>
        <dbReference type="Proteomes" id="UP000660885"/>
    </source>
</evidence>
<proteinExistence type="predicted"/>